<proteinExistence type="predicted"/>
<gene>
    <name evidence="1" type="ORF">PDE_03802</name>
</gene>
<dbReference type="EMBL" id="KB644411">
    <property type="protein sequence ID" value="EPS28856.1"/>
    <property type="molecule type" value="Genomic_DNA"/>
</dbReference>
<sequence length="177" mass="19516">MKVSQIASGLSPLPVQFPDCCLSLSTTLLGTLTQLLPERPKFTLSVGSGSGLLEALLSHHDASRSVEGVEVSSNVNRYIDEEDMHVAGGAWDLNARAQQASALMFVYPREPRLVSRYIETYGSEIGNLEQIVWLGPKADWADYETCFRNSHYSEVLFLGDEDGLAPYETGVIARRHI</sequence>
<evidence type="ECO:0000313" key="2">
    <source>
        <dbReference type="Proteomes" id="UP000019376"/>
    </source>
</evidence>
<dbReference type="HOGENOM" id="CLU_098343_0_0_1"/>
<dbReference type="OrthoDB" id="2151982at2759"/>
<dbReference type="Proteomes" id="UP000019376">
    <property type="component" value="Unassembled WGS sequence"/>
</dbReference>
<accession>S7ZJN3</accession>
<evidence type="ECO:0000313" key="1">
    <source>
        <dbReference type="EMBL" id="EPS28856.1"/>
    </source>
</evidence>
<name>S7ZJN3_PENO1</name>
<keyword evidence="2" id="KW-1185">Reference proteome</keyword>
<reference evidence="1 2" key="1">
    <citation type="journal article" date="2013" name="PLoS ONE">
        <title>Genomic and secretomic analyses reveal unique features of the lignocellulolytic enzyme system of Penicillium decumbens.</title>
        <authorList>
            <person name="Liu G."/>
            <person name="Zhang L."/>
            <person name="Wei X."/>
            <person name="Zou G."/>
            <person name="Qin Y."/>
            <person name="Ma L."/>
            <person name="Li J."/>
            <person name="Zheng H."/>
            <person name="Wang S."/>
            <person name="Wang C."/>
            <person name="Xun L."/>
            <person name="Zhao G.-P."/>
            <person name="Zhou Z."/>
            <person name="Qu Y."/>
        </authorList>
    </citation>
    <scope>NUCLEOTIDE SEQUENCE [LARGE SCALE GENOMIC DNA]</scope>
    <source>
        <strain evidence="2">114-2 / CGMCC 5302</strain>
    </source>
</reference>
<dbReference type="AlphaFoldDB" id="S7ZJN3"/>
<dbReference type="eggNOG" id="ENOG502SSHC">
    <property type="taxonomic scope" value="Eukaryota"/>
</dbReference>
<dbReference type="PhylomeDB" id="S7ZJN3"/>
<organism evidence="1 2">
    <name type="scientific">Penicillium oxalicum (strain 114-2 / CGMCC 5302)</name>
    <name type="common">Penicillium decumbens</name>
    <dbReference type="NCBI Taxonomy" id="933388"/>
    <lineage>
        <taxon>Eukaryota</taxon>
        <taxon>Fungi</taxon>
        <taxon>Dikarya</taxon>
        <taxon>Ascomycota</taxon>
        <taxon>Pezizomycotina</taxon>
        <taxon>Eurotiomycetes</taxon>
        <taxon>Eurotiomycetidae</taxon>
        <taxon>Eurotiales</taxon>
        <taxon>Aspergillaceae</taxon>
        <taxon>Penicillium</taxon>
    </lineage>
</organism>
<protein>
    <submittedName>
        <fullName evidence="1">Uncharacterized protein</fullName>
    </submittedName>
</protein>